<evidence type="ECO:0000313" key="2">
    <source>
        <dbReference type="Proteomes" id="UP000198636"/>
    </source>
</evidence>
<dbReference type="Proteomes" id="UP000198636">
    <property type="component" value="Unassembled WGS sequence"/>
</dbReference>
<dbReference type="AlphaFoldDB" id="A0A1G5ECC3"/>
<reference evidence="1 2" key="1">
    <citation type="submission" date="2016-10" db="EMBL/GenBank/DDBJ databases">
        <authorList>
            <person name="de Groot N.N."/>
        </authorList>
    </citation>
    <scope>NUCLEOTIDE SEQUENCE [LARGE SCALE GENOMIC DNA]</scope>
    <source>
        <strain evidence="1 2">DSM 18978</strain>
    </source>
</reference>
<proteinExistence type="predicted"/>
<dbReference type="RefSeq" id="WP_091540942.1">
    <property type="nucleotide sequence ID" value="NZ_FMUS01000005.1"/>
</dbReference>
<sequence>MDETNNHEIILNKFNNLSYYEGSTIKDKILNNSHKEVRKLLNNYNIVKPWDTNRACGKSNYFDIAELKTNNIIRPNSKLVVTRPTSDPEKPVVYVYQNWQDKYQEIKEKILDRGYYEGFQSDSKKIKGWFEEENVLRFGTLKTDSVYVEFELANLNSLIKQKYYFVDKETAQQLHLSYQGQISALGVYFGFNSKLAKGEKNQSLYGINLNSVACLTMKDIDLINLIEGKSKEQVDLIDVIWTNKKGKIIVAFEVELKRVWKDVLLKFQALKLLCGDYGKDIYFVIVGNDPNTDYPVICEWVNSINFNRDFQDAKIKYLSVQKLIEILTKRDKQKSKHLLLEEFFDSDALLDINTNTIYM</sequence>
<keyword evidence="2" id="KW-1185">Reference proteome</keyword>
<accession>A0A1G5ECC3</accession>
<evidence type="ECO:0000313" key="1">
    <source>
        <dbReference type="EMBL" id="SCY24673.1"/>
    </source>
</evidence>
<dbReference type="STRING" id="1120976.SAMN03080606_01117"/>
<name>A0A1G5ECC3_9FIRM</name>
<dbReference type="OrthoDB" id="6807706at2"/>
<protein>
    <submittedName>
        <fullName evidence="1">Uncharacterized protein</fullName>
    </submittedName>
</protein>
<dbReference type="EMBL" id="FMUS01000005">
    <property type="protein sequence ID" value="SCY24673.1"/>
    <property type="molecule type" value="Genomic_DNA"/>
</dbReference>
<organism evidence="1 2">
    <name type="scientific">Alkaliphilus peptidifermentans DSM 18978</name>
    <dbReference type="NCBI Taxonomy" id="1120976"/>
    <lineage>
        <taxon>Bacteria</taxon>
        <taxon>Bacillati</taxon>
        <taxon>Bacillota</taxon>
        <taxon>Clostridia</taxon>
        <taxon>Peptostreptococcales</taxon>
        <taxon>Natronincolaceae</taxon>
        <taxon>Alkaliphilus</taxon>
    </lineage>
</organism>
<gene>
    <name evidence="1" type="ORF">SAMN03080606_01117</name>
</gene>